<protein>
    <recommendedName>
        <fullName evidence="8">Carbohydrate-binding module family 18 protein</fullName>
    </recommendedName>
</protein>
<reference evidence="7" key="1">
    <citation type="journal article" date="2015" name="Genome Announc.">
        <title>Genome sequence of the AIDS-associated pathogen Penicillium marneffei (ATCC18224) and its near taxonomic relative Talaromyces stipitatus (ATCC10500).</title>
        <authorList>
            <person name="Nierman W.C."/>
            <person name="Fedorova-Abrams N.D."/>
            <person name="Andrianopoulos A."/>
        </authorList>
    </citation>
    <scope>NUCLEOTIDE SEQUENCE [LARGE SCALE GENOMIC DNA]</scope>
    <source>
        <strain evidence="7">ATCC 18224 / CBS 334.59 / QM 7333</strain>
    </source>
</reference>
<feature type="domain" description="Chitin-binding type-1" evidence="4">
    <location>
        <begin position="373"/>
        <end position="419"/>
    </location>
</feature>
<dbReference type="GO" id="GO:0008061">
    <property type="term" value="F:chitin binding"/>
    <property type="evidence" value="ECO:0007669"/>
    <property type="project" value="UniProtKB-UniRule"/>
</dbReference>
<feature type="disulfide bond" evidence="3">
    <location>
        <begin position="393"/>
        <end position="407"/>
    </location>
</feature>
<evidence type="ECO:0000313" key="7">
    <source>
        <dbReference type="Proteomes" id="UP000001294"/>
    </source>
</evidence>
<feature type="domain" description="LysM" evidence="5">
    <location>
        <begin position="186"/>
        <end position="235"/>
    </location>
</feature>
<dbReference type="Proteomes" id="UP000001294">
    <property type="component" value="Unassembled WGS sequence"/>
</dbReference>
<gene>
    <name evidence="6" type="ORF">PMAA_036450</name>
</gene>
<dbReference type="Gene3D" id="3.30.60.10">
    <property type="entry name" value="Endochitinase-like"/>
    <property type="match status" value="3"/>
</dbReference>
<keyword evidence="3" id="KW-1015">Disulfide bond</keyword>
<dbReference type="InterPro" id="IPR018392">
    <property type="entry name" value="LysM"/>
</dbReference>
<dbReference type="SUPFAM" id="SSF57016">
    <property type="entry name" value="Plant lectins/antimicrobial peptides"/>
    <property type="match status" value="3"/>
</dbReference>
<dbReference type="InterPro" id="IPR036779">
    <property type="entry name" value="LysM_dom_sf"/>
</dbReference>
<evidence type="ECO:0000256" key="3">
    <source>
        <dbReference type="PROSITE-ProRule" id="PRU00261"/>
    </source>
</evidence>
<dbReference type="CDD" id="cd00118">
    <property type="entry name" value="LysM"/>
    <property type="match status" value="1"/>
</dbReference>
<comment type="caution">
    <text evidence="3">Lacks conserved residue(s) required for the propagation of feature annotation.</text>
</comment>
<dbReference type="PROSITE" id="PS51782">
    <property type="entry name" value="LYSM"/>
    <property type="match status" value="2"/>
</dbReference>
<sequence>MLGSGVDYNYCLNSLTNWSESVEQACQGQTVLQSGVIVEAKALSLSFTHNADIACLQDSQDNWCFFESQTWQGSDYIRYDPAMCWNDEDNPTICDDPDFDISSLTEDMMAITNLYNTSLHPHQHVWAKWFNQSLIGSLVMIFATSTMSQQVMHVWPQGILIAILIVLSVFHRPVTYNPFGTHPVGKRITMAIPSESLAKLASNTTYNVSETQFLSWNGNILGSCDGVANGQRICLQAPGGTYPSPSVTIVAPTGTAYYTTATPAYPTQSGTITDCGLYYQVGTSDDCSTVDLRFGITFSQLKKLNTYLDDSCSNLWLNYDICVAEVVQPAISTDGSCGLGVTCIGSTFGSCCSPTGQCTNDCGSPGNSTVSTDGSCGPNNGFRTCPGSGFGDCCSIYGYCGNSTQFCGAGNCYSGACATDNGGPSTTGECGPLFAGNKTCTGTQFGNCCSTSGYCGSSSAYCDPPNCYSGACTTSGYPSTNGLCGPLWPNNMICPGSQFGDCCSTSGYCGSTVDYCSGINCYSGACTS</sequence>
<dbReference type="EMBL" id="DS995899">
    <property type="protein sequence ID" value="EEA28853.1"/>
    <property type="molecule type" value="Genomic_DNA"/>
</dbReference>
<dbReference type="STRING" id="441960.B6Q8A0"/>
<dbReference type="HOGENOM" id="CLU_036407_0_0_1"/>
<evidence type="ECO:0000313" key="6">
    <source>
        <dbReference type="EMBL" id="EEA28853.1"/>
    </source>
</evidence>
<feature type="domain" description="LysM" evidence="5">
    <location>
        <begin position="277"/>
        <end position="323"/>
    </location>
</feature>
<evidence type="ECO:0000256" key="1">
    <source>
        <dbReference type="ARBA" id="ARBA00022669"/>
    </source>
</evidence>
<accession>B6Q8A0</accession>
<dbReference type="PROSITE" id="PS50941">
    <property type="entry name" value="CHIT_BIND_I_2"/>
    <property type="match status" value="3"/>
</dbReference>
<dbReference type="SMART" id="SM00270">
    <property type="entry name" value="ChtBD1"/>
    <property type="match status" value="3"/>
</dbReference>
<keyword evidence="2" id="KW-0843">Virulence</keyword>
<evidence type="ECO:0000259" key="5">
    <source>
        <dbReference type="PROSITE" id="PS51782"/>
    </source>
</evidence>
<feature type="disulfide bond" evidence="3">
    <location>
        <begin position="502"/>
        <end position="516"/>
    </location>
</feature>
<evidence type="ECO:0000259" key="4">
    <source>
        <dbReference type="PROSITE" id="PS50941"/>
    </source>
</evidence>
<proteinExistence type="predicted"/>
<dbReference type="SUPFAM" id="SSF54106">
    <property type="entry name" value="LysM domain"/>
    <property type="match status" value="1"/>
</dbReference>
<organism evidence="6 7">
    <name type="scientific">Talaromyces marneffei (strain ATCC 18224 / CBS 334.59 / QM 7333)</name>
    <name type="common">Penicillium marneffei</name>
    <dbReference type="NCBI Taxonomy" id="441960"/>
    <lineage>
        <taxon>Eukaryota</taxon>
        <taxon>Fungi</taxon>
        <taxon>Dikarya</taxon>
        <taxon>Ascomycota</taxon>
        <taxon>Pezizomycotina</taxon>
        <taxon>Eurotiomycetes</taxon>
        <taxon>Eurotiomycetidae</taxon>
        <taxon>Eurotiales</taxon>
        <taxon>Trichocomaceae</taxon>
        <taxon>Talaromyces</taxon>
        <taxon>Talaromyces sect. Talaromyces</taxon>
    </lineage>
</organism>
<dbReference type="VEuPathDB" id="FungiDB:PMAA_036450"/>
<dbReference type="InterPro" id="IPR036861">
    <property type="entry name" value="Endochitinase-like_sf"/>
</dbReference>
<evidence type="ECO:0000256" key="2">
    <source>
        <dbReference type="ARBA" id="ARBA00023026"/>
    </source>
</evidence>
<feature type="domain" description="Chitin-binding type-1" evidence="4">
    <location>
        <begin position="427"/>
        <end position="474"/>
    </location>
</feature>
<dbReference type="AlphaFoldDB" id="B6Q8A0"/>
<keyword evidence="7" id="KW-1185">Reference proteome</keyword>
<name>B6Q8A0_TALMQ</name>
<keyword evidence="1 3" id="KW-0147">Chitin-binding</keyword>
<dbReference type="PhylomeDB" id="B6Q8A0"/>
<dbReference type="PANTHER" id="PTHR34997">
    <property type="entry name" value="AM15"/>
    <property type="match status" value="1"/>
</dbReference>
<dbReference type="Gene3D" id="3.10.350.10">
    <property type="entry name" value="LysM domain"/>
    <property type="match status" value="2"/>
</dbReference>
<dbReference type="InterPro" id="IPR052210">
    <property type="entry name" value="LysM1-like"/>
</dbReference>
<dbReference type="PANTHER" id="PTHR34997:SF1">
    <property type="entry name" value="PEPTIDOGLYCAN-BINDING LYSIN DOMAIN"/>
    <property type="match status" value="1"/>
</dbReference>
<feature type="disulfide bond" evidence="3">
    <location>
        <begin position="448"/>
        <end position="462"/>
    </location>
</feature>
<dbReference type="InterPro" id="IPR001002">
    <property type="entry name" value="Chitin-bd_1"/>
</dbReference>
<feature type="domain" description="Chitin-binding type-1" evidence="4">
    <location>
        <begin position="481"/>
        <end position="528"/>
    </location>
</feature>
<evidence type="ECO:0008006" key="8">
    <source>
        <dbReference type="Google" id="ProtNLM"/>
    </source>
</evidence>